<dbReference type="Pfam" id="PF01403">
    <property type="entry name" value="Sema"/>
    <property type="match status" value="1"/>
</dbReference>
<evidence type="ECO:0000259" key="18">
    <source>
        <dbReference type="PROSITE" id="PS51004"/>
    </source>
</evidence>
<evidence type="ECO:0000256" key="2">
    <source>
        <dbReference type="ARBA" id="ARBA00010297"/>
    </source>
</evidence>
<dbReference type="InterPro" id="IPR002909">
    <property type="entry name" value="IPT_dom"/>
</dbReference>
<dbReference type="GO" id="GO:0030334">
    <property type="term" value="P:regulation of cell migration"/>
    <property type="evidence" value="ECO:0007669"/>
    <property type="project" value="TreeGrafter"/>
</dbReference>
<feature type="transmembrane region" description="Helical" evidence="16">
    <location>
        <begin position="1477"/>
        <end position="1497"/>
    </location>
</feature>
<dbReference type="PANTHER" id="PTHR22625">
    <property type="entry name" value="PLEXIN"/>
    <property type="match status" value="1"/>
</dbReference>
<evidence type="ECO:0000256" key="11">
    <source>
        <dbReference type="ARBA" id="ARBA00023157"/>
    </source>
</evidence>
<dbReference type="InterPro" id="IPR016201">
    <property type="entry name" value="PSI"/>
</dbReference>
<evidence type="ECO:0000256" key="8">
    <source>
        <dbReference type="ARBA" id="ARBA00022902"/>
    </source>
</evidence>
<feature type="transmembrane region" description="Helical" evidence="16">
    <location>
        <begin position="1363"/>
        <end position="1385"/>
    </location>
</feature>
<comment type="caution">
    <text evidence="14">Lacks conserved residue(s) required for the propagation of feature annotation.</text>
</comment>
<evidence type="ECO:0000256" key="5">
    <source>
        <dbReference type="ARBA" id="ARBA00022692"/>
    </source>
</evidence>
<dbReference type="Pfam" id="PF08337">
    <property type="entry name" value="Plexin_cytopl"/>
    <property type="match status" value="1"/>
</dbReference>
<dbReference type="InterPro" id="IPR013548">
    <property type="entry name" value="Plexin_cytoplasmic_RasGAP_dom"/>
</dbReference>
<protein>
    <submittedName>
        <fullName evidence="20">Plexin-A4</fullName>
    </submittedName>
</protein>
<keyword evidence="12" id="KW-0675">Receptor</keyword>
<dbReference type="GO" id="GO:0120025">
    <property type="term" value="C:plasma membrane bounded cell projection"/>
    <property type="evidence" value="ECO:0007669"/>
    <property type="project" value="UniProtKB-ARBA"/>
</dbReference>
<dbReference type="InterPro" id="IPR001627">
    <property type="entry name" value="Semap_dom"/>
</dbReference>
<dbReference type="InterPro" id="IPR002165">
    <property type="entry name" value="Plexin_repeat"/>
</dbReference>
<evidence type="ECO:0000256" key="13">
    <source>
        <dbReference type="ARBA" id="ARBA00023180"/>
    </source>
</evidence>
<dbReference type="InterPro" id="IPR041362">
    <property type="entry name" value="TIG2_plexin"/>
</dbReference>
<evidence type="ECO:0000256" key="14">
    <source>
        <dbReference type="PROSITE-ProRule" id="PRU00352"/>
    </source>
</evidence>
<keyword evidence="6 17" id="KW-0732">Signal</keyword>
<dbReference type="CDD" id="cd11236">
    <property type="entry name" value="Sema_plexin_like"/>
    <property type="match status" value="1"/>
</dbReference>
<keyword evidence="7" id="KW-0677">Repeat</keyword>
<keyword evidence="3" id="KW-0217">Developmental protein</keyword>
<evidence type="ECO:0000256" key="1">
    <source>
        <dbReference type="ARBA" id="ARBA00004251"/>
    </source>
</evidence>
<dbReference type="PROSITE" id="PS51004">
    <property type="entry name" value="SEMA"/>
    <property type="match status" value="1"/>
</dbReference>
<dbReference type="SMART" id="SM00630">
    <property type="entry name" value="Sema"/>
    <property type="match status" value="1"/>
</dbReference>
<keyword evidence="8" id="KW-0524">Neurogenesis</keyword>
<evidence type="ECO:0000313" key="20">
    <source>
        <dbReference type="EMBL" id="MDE48295.1"/>
    </source>
</evidence>
<dbReference type="GO" id="GO:0017154">
    <property type="term" value="F:semaphorin receptor activity"/>
    <property type="evidence" value="ECO:0007669"/>
    <property type="project" value="InterPro"/>
</dbReference>
<dbReference type="InterPro" id="IPR036352">
    <property type="entry name" value="Semap_dom_sf"/>
</dbReference>
<evidence type="ECO:0000256" key="10">
    <source>
        <dbReference type="ARBA" id="ARBA00023136"/>
    </source>
</evidence>
<dbReference type="InterPro" id="IPR031148">
    <property type="entry name" value="Plexin"/>
</dbReference>
<dbReference type="Gene3D" id="3.10.20.90">
    <property type="entry name" value="Phosphatidylinositol 3-kinase Catalytic Subunit, Chain A, domain 1"/>
    <property type="match status" value="1"/>
</dbReference>
<dbReference type="FunFam" id="2.60.40.10:FF:000728">
    <property type="entry name" value="Plexin D1"/>
    <property type="match status" value="1"/>
</dbReference>
<dbReference type="CDD" id="cd12790">
    <property type="entry name" value="RasGAP_plexin_A"/>
    <property type="match status" value="1"/>
</dbReference>
<dbReference type="SMART" id="SM00423">
    <property type="entry name" value="PSI"/>
    <property type="match status" value="3"/>
</dbReference>
<evidence type="ECO:0000256" key="15">
    <source>
        <dbReference type="SAM" id="Coils"/>
    </source>
</evidence>
<evidence type="ECO:0000313" key="19">
    <source>
        <dbReference type="EMBL" id="MDE44871.1"/>
    </source>
</evidence>
<keyword evidence="5 16" id="KW-0812">Transmembrane</keyword>
<dbReference type="InterPro" id="IPR015943">
    <property type="entry name" value="WD40/YVTN_repeat-like_dom_sf"/>
</dbReference>
<evidence type="ECO:0000256" key="7">
    <source>
        <dbReference type="ARBA" id="ARBA00022737"/>
    </source>
</evidence>
<dbReference type="GO" id="GO:0009653">
    <property type="term" value="P:anatomical structure morphogenesis"/>
    <property type="evidence" value="ECO:0007669"/>
    <property type="project" value="UniProtKB-ARBA"/>
</dbReference>
<dbReference type="FunFam" id="2.60.40.10:FF:001407">
    <property type="entry name" value="Plexin A, isoform B"/>
    <property type="match status" value="1"/>
</dbReference>
<comment type="similarity">
    <text evidence="2">Belongs to the plexin family.</text>
</comment>
<dbReference type="Pfam" id="PF18020">
    <property type="entry name" value="TIG_2"/>
    <property type="match status" value="1"/>
</dbReference>
<dbReference type="Pfam" id="PF17960">
    <property type="entry name" value="TIG_plexin"/>
    <property type="match status" value="1"/>
</dbReference>
<dbReference type="SUPFAM" id="SSF81296">
    <property type="entry name" value="E set domains"/>
    <property type="match status" value="4"/>
</dbReference>
<accession>A0A6G1SCS5</accession>
<keyword evidence="11" id="KW-1015">Disulfide bond</keyword>
<evidence type="ECO:0000256" key="4">
    <source>
        <dbReference type="ARBA" id="ARBA00022475"/>
    </source>
</evidence>
<dbReference type="Pfam" id="PF01833">
    <property type="entry name" value="TIG"/>
    <property type="match status" value="3"/>
</dbReference>
<evidence type="ECO:0000256" key="16">
    <source>
        <dbReference type="SAM" id="Phobius"/>
    </source>
</evidence>
<dbReference type="PANTHER" id="PTHR22625:SF70">
    <property type="entry name" value="PLEXIN A, ISOFORM A"/>
    <property type="match status" value="1"/>
</dbReference>
<dbReference type="Gene3D" id="2.60.40.10">
    <property type="entry name" value="Immunoglobulins"/>
    <property type="match status" value="4"/>
</dbReference>
<dbReference type="FunFam" id="1.10.506.10:FF:000005">
    <property type="entry name" value="Plexin A1"/>
    <property type="match status" value="1"/>
</dbReference>
<dbReference type="SUPFAM" id="SSF103575">
    <property type="entry name" value="Plexin repeat"/>
    <property type="match status" value="2"/>
</dbReference>
<keyword evidence="4" id="KW-1003">Cell membrane</keyword>
<organism evidence="20">
    <name type="scientific">Aceria tosichella</name>
    <name type="common">wheat curl mite</name>
    <dbReference type="NCBI Taxonomy" id="561515"/>
    <lineage>
        <taxon>Eukaryota</taxon>
        <taxon>Metazoa</taxon>
        <taxon>Ecdysozoa</taxon>
        <taxon>Arthropoda</taxon>
        <taxon>Chelicerata</taxon>
        <taxon>Arachnida</taxon>
        <taxon>Acari</taxon>
        <taxon>Acariformes</taxon>
        <taxon>Trombidiformes</taxon>
        <taxon>Prostigmata</taxon>
        <taxon>Eupodina</taxon>
        <taxon>Eriophyoidea</taxon>
        <taxon>Eriophyidae</taxon>
        <taxon>Eriophyinae</taxon>
        <taxon>Aceriini</taxon>
        <taxon>Aceria</taxon>
    </lineage>
</organism>
<reference evidence="20" key="1">
    <citation type="submission" date="2018-10" db="EMBL/GenBank/DDBJ databases">
        <title>Transcriptome assembly of Aceria tosichella (Wheat curl mite) Type 2.</title>
        <authorList>
            <person name="Scully E.D."/>
            <person name="Geib S.M."/>
            <person name="Palmer N.A."/>
            <person name="Gupta A.K."/>
            <person name="Sarath G."/>
            <person name="Tatineni S."/>
        </authorList>
    </citation>
    <scope>NUCLEOTIDE SEQUENCE</scope>
    <source>
        <strain evidence="20">LincolnNE</strain>
    </source>
</reference>
<dbReference type="SMART" id="SM00429">
    <property type="entry name" value="IPT"/>
    <property type="match status" value="3"/>
</dbReference>
<comment type="subcellular location">
    <subcellularLocation>
        <location evidence="1">Cell membrane</location>
        <topology evidence="1">Single-pass type I membrane protein</topology>
    </subcellularLocation>
</comment>
<dbReference type="Pfam" id="PF20170">
    <property type="entry name" value="Plexin_RBD"/>
    <property type="match status" value="1"/>
</dbReference>
<dbReference type="Pfam" id="PF24479">
    <property type="entry name" value="PSI_PlexinA-B"/>
    <property type="match status" value="1"/>
</dbReference>
<dbReference type="FunFam" id="1.10.506.10:FF:000027">
    <property type="entry name" value="Plexin A, isoform B"/>
    <property type="match status" value="1"/>
</dbReference>
<feature type="chain" id="PRO_5033538149" evidence="17">
    <location>
        <begin position="19"/>
        <end position="2034"/>
    </location>
</feature>
<evidence type="ECO:0000256" key="3">
    <source>
        <dbReference type="ARBA" id="ARBA00022473"/>
    </source>
</evidence>
<dbReference type="GO" id="GO:0002116">
    <property type="term" value="C:semaphorin receptor complex"/>
    <property type="evidence" value="ECO:0007669"/>
    <property type="project" value="TreeGrafter"/>
</dbReference>
<dbReference type="InterPro" id="IPR013783">
    <property type="entry name" value="Ig-like_fold"/>
</dbReference>
<feature type="coiled-coil region" evidence="15">
    <location>
        <begin position="1389"/>
        <end position="1431"/>
    </location>
</feature>
<feature type="domain" description="Sema" evidence="18">
    <location>
        <begin position="12"/>
        <end position="563"/>
    </location>
</feature>
<gene>
    <name evidence="20" type="primary">PLXNA4_0</name>
    <name evidence="19" type="synonym">PLXNA4_1</name>
    <name evidence="20" type="ORF">g.17224</name>
    <name evidence="19" type="ORF">g.17227</name>
</gene>
<keyword evidence="10 16" id="KW-0472">Membrane</keyword>
<feature type="signal peptide" evidence="17">
    <location>
        <begin position="1"/>
        <end position="18"/>
    </location>
</feature>
<dbReference type="Gene3D" id="2.130.10.10">
    <property type="entry name" value="YVTN repeat-like/Quinoprotein amine dehydrogenase"/>
    <property type="match status" value="1"/>
</dbReference>
<dbReference type="EMBL" id="GGYP01003524">
    <property type="protein sequence ID" value="MDE48295.1"/>
    <property type="molecule type" value="Transcribed_RNA"/>
</dbReference>
<dbReference type="InterPro" id="IPR008936">
    <property type="entry name" value="Rho_GTPase_activation_prot"/>
</dbReference>
<dbReference type="GO" id="GO:0005886">
    <property type="term" value="C:plasma membrane"/>
    <property type="evidence" value="ECO:0007669"/>
    <property type="project" value="UniProtKB-SubCell"/>
</dbReference>
<dbReference type="EMBL" id="GGYP01000100">
    <property type="protein sequence ID" value="MDE44871.1"/>
    <property type="molecule type" value="Transcribed_RNA"/>
</dbReference>
<dbReference type="SUPFAM" id="SSF48350">
    <property type="entry name" value="GTPase activation domain, GAP"/>
    <property type="match status" value="1"/>
</dbReference>
<evidence type="ECO:0000256" key="17">
    <source>
        <dbReference type="SAM" id="SignalP"/>
    </source>
</evidence>
<dbReference type="Pfam" id="PF01437">
    <property type="entry name" value="PSI"/>
    <property type="match status" value="1"/>
</dbReference>
<keyword evidence="13" id="KW-0325">Glycoprotein</keyword>
<dbReference type="Gene3D" id="1.10.506.10">
    <property type="entry name" value="GTPase Activation - p120gap, domain 1"/>
    <property type="match status" value="2"/>
</dbReference>
<keyword evidence="15" id="KW-0175">Coiled coil</keyword>
<dbReference type="InterPro" id="IPR046800">
    <property type="entry name" value="Plexin_RBD"/>
</dbReference>
<proteinExistence type="inferred from homology"/>
<evidence type="ECO:0000256" key="6">
    <source>
        <dbReference type="ARBA" id="ARBA00022729"/>
    </source>
</evidence>
<dbReference type="GO" id="GO:0007399">
    <property type="term" value="P:nervous system development"/>
    <property type="evidence" value="ECO:0007669"/>
    <property type="project" value="UniProtKB-KW"/>
</dbReference>
<evidence type="ECO:0000256" key="12">
    <source>
        <dbReference type="ARBA" id="ARBA00023170"/>
    </source>
</evidence>
<sequence>MQAVLLLVLLAFKLATYGSFSYSLGGNVVQASWEDLASDEKLLHMTIDEQSGQKRVYIGAVNKIYQLSSDLKLEAQAQMGPALDSYDCPVTRNCPNVELKPMNYYNKALVIYIPNYTPTSIASSSMSQTSTLPFPTSSQPISSNSFSSPLLSSSQNNNFFNAPNQQALHIQQQQYSNSRPTSWLISCGTLYQGVCALHNLDNITNYEIPANESVVANSLYASTVAFIAPGPTKSISNRQPVLYVGASYTGLGPYNTEVPAVSSRSLHPDTMFNFASSNVASGTRLAVNLLSRDRFPITYIHGFASGGFSYFVTVQKKSNNSPGPFITKLARVCHKDVNYHSYVEVALVCRSDDNTDYNLAQAAYVGRPGLNLANSLGISTSDEVLYVAFAKSTDKRDIYNEPSQQSALCVYSLPNIHTAFTHNIQYCFNGKGEQGLDFINPTEPCIQTQVQITDDFCGMDVNNLINGQFPIETSPVIAYNNVSITAVAASPTNDFTVAYLGTSNGQLRRLVVEDARLAIEYSNSIVDPQRKTPINPDMRFDRRDKTANFIYVMNDKKISLIKVQECNQYKTCAECLGAYDPHCGWCSLENRCSIKSSCAEANQDSLYWLSYRSGKCTTITNVSPPQIQKTTTRTLSLNIENLPSVDGPFLCGFTAQGRTEFTNASRSLTGITCPTPTTELLPTIGPSNHDLVTKLSVRMSNGPDFTATNFTFFDCSSYSTCTECVSSPYPCDWCVVNHRCTHDTGDHCRNDILVNGIKQKGPSVRLGPKHCPRINTTHGSPEILVSAGQLRRIQVQVHEVPQQISQSKFACQINAEGRVRQVEAKLLGDVVYCDPMEFAYSSQAPNISASFAVIWDNSKPLDNPDGIHVLVYQCSAMADNCGFCLELPERYACGWCKGSNSCQIQEHCTQLHQQPAFLTSSDTCPNPQILSFEPKSGPYEGGTNVTIRGINLGRTFEDIQNGVTVELLNGEVRTDQIECIPFRELYVRTSQITCQLASPVNNTIQAAMAGGSLNGIISIRVTNTDYITRSHEKFSFVNPRILSIIPSKGPRSGGTKLVLWGLDMSAGSRAEAFVGEAPCHIISRQPDRAECLTSPVDRPGVQKVSIKFDNGERIFHDYNFLYVEDPEVDVVTSSQSATSHHNRAGFVYPPPKGIPAGGIAVHVKGKNLVSIQEPRFYVIVDGLKYNGSCQVENATDMSCLSPFVPEERVNPDRLSPEDPVELDYGFFMDNVQGVHNLATRRGNSLPMFLMYSNPEYKPFPEEIKYYKSDYLTINGSNLDRASSEYDIIVRIGNGFCNVTSLSRTQLTCKPPLAQPEALNWRGQLDSSLLPDVVVTVGNSLNFTIGKISYDTYEGLERIFSKPILFVMAISAVFLVLVVVVILIAYRRKASESNKAVKTMQEQMDVLEMKVASEAKQAFTELQTEMTDLTDDLEHGGIPYLDYRIYAMKVLFPNQTDHPVLSEMQVDPKIRPNLEKGLASFGQLILNKTFLLLFIRTLESNRYFSMRDRVNVASLIMVTLQNRMEYCTDILKTLLSNLIEKSMESRSHPKLLLRRTESVAERMLSSWFTFLLYKFLRECAGEPLFLLYQAIKHQVNKGPVDVITSEARCSLSEEKLIRQSVEYKTMTVHVSMSPQTAYLSGVDPNLQTGNIETPVKVLDCDAISQVKEKAIDTIYKSAPYSQRPPVDNLDIEWRASSTARVLMADRDHTNKTEGYCKRINTLSHYRVPDNASLVLVPKQTSLYDMTMAMNDKHRYETLSHFGLGKTISSTISRPTSPLNEPDDGFKYWHLVKHHDNDHRDGERSGKMVSEIYLTRLLATKGTLQRFVDDLFETIFSTARLTSSLPIAIKYMFDFLDDQAHGHGISDPEVVHTWKSNSLPLRFWVNLIKNPNFVFDINKAHIVDSCLSVVAQTFMDACSTSEHRLGKDSPSSKLLYAKDLPIYKDWVERYYNEIAMMPPINEHDMNAMLAEESRQHAHEFNVNVSLHELFKYAVKYQEQLIIALDEDEFARKFKLAAKFRQTMLIMNGDNNLYFQL</sequence>
<dbReference type="SUPFAM" id="SSF101912">
    <property type="entry name" value="Sema domain"/>
    <property type="match status" value="2"/>
</dbReference>
<dbReference type="InterPro" id="IPR014756">
    <property type="entry name" value="Ig_E-set"/>
</dbReference>
<dbReference type="InterPro" id="IPR041019">
    <property type="entry name" value="TIG1_plexin"/>
</dbReference>
<keyword evidence="9 16" id="KW-1133">Transmembrane helix</keyword>
<evidence type="ECO:0000256" key="9">
    <source>
        <dbReference type="ARBA" id="ARBA00022989"/>
    </source>
</evidence>
<dbReference type="CDD" id="cd00603">
    <property type="entry name" value="IPT_PCSR"/>
    <property type="match status" value="1"/>
</dbReference>
<name>A0A6G1SCS5_9ACAR</name>